<proteinExistence type="inferred from homology"/>
<feature type="domain" description="Activator of Hsp90 ATPase homologue 1/2-like C-terminal" evidence="2">
    <location>
        <begin position="17"/>
        <end position="127"/>
    </location>
</feature>
<protein>
    <submittedName>
        <fullName evidence="3">SRPBCC family protein</fullName>
    </submittedName>
</protein>
<dbReference type="InterPro" id="IPR013538">
    <property type="entry name" value="ASHA1/2-like_C"/>
</dbReference>
<evidence type="ECO:0000256" key="1">
    <source>
        <dbReference type="ARBA" id="ARBA00006817"/>
    </source>
</evidence>
<dbReference type="Proteomes" id="UP001199469">
    <property type="component" value="Unassembled WGS sequence"/>
</dbReference>
<keyword evidence="4" id="KW-1185">Reference proteome</keyword>
<dbReference type="EMBL" id="JAJNDB010000005">
    <property type="protein sequence ID" value="MCD2196305.1"/>
    <property type="molecule type" value="Genomic_DNA"/>
</dbReference>
<dbReference type="CDD" id="cd08891">
    <property type="entry name" value="SRPBCC_CalC"/>
    <property type="match status" value="1"/>
</dbReference>
<comment type="caution">
    <text evidence="3">The sequence shown here is derived from an EMBL/GenBank/DDBJ whole genome shotgun (WGS) entry which is preliminary data.</text>
</comment>
<dbReference type="Pfam" id="PF08327">
    <property type="entry name" value="AHSA1"/>
    <property type="match status" value="1"/>
</dbReference>
<accession>A0ABS8PDE9</accession>
<dbReference type="Gene3D" id="3.30.530.20">
    <property type="match status" value="1"/>
</dbReference>
<sequence>MTTPIPPIEGKTTVNLNRERAFELFTGSIGSWWPRQYHIGAAEVADIILEPHEGGRWFERGVDCSECDWGRVLAWEPPERVLFTWQIGGDWQSDPDPAHASEIEVRFHADGPEQTTVEVEQRHFERLVGGESVYGAIEHGGGGWVALLQAYSQMVATRIAQAQP</sequence>
<evidence type="ECO:0000313" key="3">
    <source>
        <dbReference type="EMBL" id="MCD2196305.1"/>
    </source>
</evidence>
<dbReference type="InterPro" id="IPR023393">
    <property type="entry name" value="START-like_dom_sf"/>
</dbReference>
<evidence type="ECO:0000313" key="4">
    <source>
        <dbReference type="Proteomes" id="UP001199469"/>
    </source>
</evidence>
<dbReference type="RefSeq" id="WP_230738155.1">
    <property type="nucleotide sequence ID" value="NZ_JAJNDB010000005.1"/>
</dbReference>
<comment type="similarity">
    <text evidence="1">Belongs to the AHA1 family.</text>
</comment>
<reference evidence="3 4" key="1">
    <citation type="submission" date="2021-11" db="EMBL/GenBank/DDBJ databases">
        <title>Draft genome sequence of Actinomycetospora sp. SF1 isolated from the rhizosphere soil.</title>
        <authorList>
            <person name="Duangmal K."/>
            <person name="Chantavorakit T."/>
        </authorList>
    </citation>
    <scope>NUCLEOTIDE SEQUENCE [LARGE SCALE GENOMIC DNA]</scope>
    <source>
        <strain evidence="3 4">TBRC 5722</strain>
    </source>
</reference>
<dbReference type="SUPFAM" id="SSF55961">
    <property type="entry name" value="Bet v1-like"/>
    <property type="match status" value="1"/>
</dbReference>
<gene>
    <name evidence="3" type="ORF">LQ327_23300</name>
</gene>
<evidence type="ECO:0000259" key="2">
    <source>
        <dbReference type="Pfam" id="PF08327"/>
    </source>
</evidence>
<organism evidence="3 4">
    <name type="scientific">Actinomycetospora endophytica</name>
    <dbReference type="NCBI Taxonomy" id="2291215"/>
    <lineage>
        <taxon>Bacteria</taxon>
        <taxon>Bacillati</taxon>
        <taxon>Actinomycetota</taxon>
        <taxon>Actinomycetes</taxon>
        <taxon>Pseudonocardiales</taxon>
        <taxon>Pseudonocardiaceae</taxon>
        <taxon>Actinomycetospora</taxon>
    </lineage>
</organism>
<name>A0ABS8PDE9_9PSEU</name>